<name>A0A2M8RD78_9BRAD</name>
<protein>
    <submittedName>
        <fullName evidence="2">Uncharacterized protein</fullName>
    </submittedName>
</protein>
<comment type="caution">
    <text evidence="2">The sequence shown here is derived from an EMBL/GenBank/DDBJ whole genome shotgun (WGS) entry which is preliminary data.</text>
</comment>
<keyword evidence="1" id="KW-0472">Membrane</keyword>
<evidence type="ECO:0000256" key="1">
    <source>
        <dbReference type="SAM" id="Phobius"/>
    </source>
</evidence>
<reference evidence="2 3" key="1">
    <citation type="submission" date="2017-11" db="EMBL/GenBank/DDBJ databases">
        <title>Bradyrhizobium forestalis sp. nov., an efficient nitrogen-fixing bacterium isolated from nodules of forest legume species in the Amazon.</title>
        <authorList>
            <person name="Costa E.M."/>
            <person name="Guimaraes A."/>
            <person name="Carvalho T.S."/>
            <person name="Rodrigues T.L."/>
            <person name="Ribeiro P.R.A."/>
            <person name="Lebbe L."/>
            <person name="Willems A."/>
            <person name="Moreira F.M.S."/>
        </authorList>
    </citation>
    <scope>NUCLEOTIDE SEQUENCE [LARGE SCALE GENOMIC DNA]</scope>
    <source>
        <strain evidence="2 3">INPA54B</strain>
    </source>
</reference>
<feature type="transmembrane region" description="Helical" evidence="1">
    <location>
        <begin position="23"/>
        <end position="43"/>
    </location>
</feature>
<gene>
    <name evidence="2" type="ORF">CVM73_06335</name>
</gene>
<dbReference type="AlphaFoldDB" id="A0A2M8RD78"/>
<organism evidence="2 3">
    <name type="scientific">Bradyrhizobium forestalis</name>
    <dbReference type="NCBI Taxonomy" id="1419263"/>
    <lineage>
        <taxon>Bacteria</taxon>
        <taxon>Pseudomonadati</taxon>
        <taxon>Pseudomonadota</taxon>
        <taxon>Alphaproteobacteria</taxon>
        <taxon>Hyphomicrobiales</taxon>
        <taxon>Nitrobacteraceae</taxon>
        <taxon>Bradyrhizobium</taxon>
    </lineage>
</organism>
<keyword evidence="1" id="KW-0812">Transmembrane</keyword>
<accession>A0A2M8RD78</accession>
<dbReference type="EMBL" id="PGVG01000004">
    <property type="protein sequence ID" value="PJG55772.1"/>
    <property type="molecule type" value="Genomic_DNA"/>
</dbReference>
<keyword evidence="3" id="KW-1185">Reference proteome</keyword>
<evidence type="ECO:0000313" key="2">
    <source>
        <dbReference type="EMBL" id="PJG55772.1"/>
    </source>
</evidence>
<sequence>MISAAFVTRVTSCRVLWQQEHSYVFRAYPLAIGTIATTALALLHTMQPASPLIDYPQKLTNAIRIAEVTSDSESRANRNAPKVVNARAQQLVKAADQTPVADAADAGGIL</sequence>
<proteinExistence type="predicted"/>
<keyword evidence="1" id="KW-1133">Transmembrane helix</keyword>
<dbReference type="Proteomes" id="UP000231194">
    <property type="component" value="Unassembled WGS sequence"/>
</dbReference>
<evidence type="ECO:0000313" key="3">
    <source>
        <dbReference type="Proteomes" id="UP000231194"/>
    </source>
</evidence>